<name>A0A381XIT3_9ZZZZ</name>
<evidence type="ECO:0008006" key="3">
    <source>
        <dbReference type="Google" id="ProtNLM"/>
    </source>
</evidence>
<feature type="non-terminal residue" evidence="2">
    <location>
        <position position="1"/>
    </location>
</feature>
<keyword evidence="1" id="KW-0472">Membrane</keyword>
<sequence>PFLAVEVVVIFMITYIPAVSLAIPRYFGFIIGG</sequence>
<keyword evidence="1" id="KW-1133">Transmembrane helix</keyword>
<evidence type="ECO:0000256" key="1">
    <source>
        <dbReference type="SAM" id="Phobius"/>
    </source>
</evidence>
<feature type="transmembrane region" description="Helical" evidence="1">
    <location>
        <begin position="7"/>
        <end position="27"/>
    </location>
</feature>
<evidence type="ECO:0000313" key="2">
    <source>
        <dbReference type="EMBL" id="SVA64666.1"/>
    </source>
</evidence>
<dbReference type="EMBL" id="UINC01015339">
    <property type="protein sequence ID" value="SVA64666.1"/>
    <property type="molecule type" value="Genomic_DNA"/>
</dbReference>
<protein>
    <recommendedName>
        <fullName evidence="3">TRAP C4-dicarboxylate transport system permease DctM subunit domain-containing protein</fullName>
    </recommendedName>
</protein>
<keyword evidence="1" id="KW-0812">Transmembrane</keyword>
<accession>A0A381XIT3</accession>
<dbReference type="AlphaFoldDB" id="A0A381XIT3"/>
<organism evidence="2">
    <name type="scientific">marine metagenome</name>
    <dbReference type="NCBI Taxonomy" id="408172"/>
    <lineage>
        <taxon>unclassified sequences</taxon>
        <taxon>metagenomes</taxon>
        <taxon>ecological metagenomes</taxon>
    </lineage>
</organism>
<proteinExistence type="predicted"/>
<gene>
    <name evidence="2" type="ORF">METZ01_LOCUS117520</name>
</gene>
<reference evidence="2" key="1">
    <citation type="submission" date="2018-05" db="EMBL/GenBank/DDBJ databases">
        <authorList>
            <person name="Lanie J.A."/>
            <person name="Ng W.-L."/>
            <person name="Kazmierczak K.M."/>
            <person name="Andrzejewski T.M."/>
            <person name="Davidsen T.M."/>
            <person name="Wayne K.J."/>
            <person name="Tettelin H."/>
            <person name="Glass J.I."/>
            <person name="Rusch D."/>
            <person name="Podicherti R."/>
            <person name="Tsui H.-C.T."/>
            <person name="Winkler M.E."/>
        </authorList>
    </citation>
    <scope>NUCLEOTIDE SEQUENCE</scope>
</reference>